<dbReference type="Proteomes" id="UP001589568">
    <property type="component" value="Unassembled WGS sequence"/>
</dbReference>
<evidence type="ECO:0000313" key="2">
    <source>
        <dbReference type="Proteomes" id="UP001589568"/>
    </source>
</evidence>
<accession>A0ABV5NWW4</accession>
<keyword evidence="2" id="KW-1185">Reference proteome</keyword>
<evidence type="ECO:0008006" key="3">
    <source>
        <dbReference type="Google" id="ProtNLM"/>
    </source>
</evidence>
<name>A0ABV5NWW4_9ACTN</name>
<reference evidence="1 2" key="1">
    <citation type="submission" date="2024-09" db="EMBL/GenBank/DDBJ databases">
        <authorList>
            <person name="Sun Q."/>
            <person name="Mori K."/>
        </authorList>
    </citation>
    <scope>NUCLEOTIDE SEQUENCE [LARGE SCALE GENOMIC DNA]</scope>
    <source>
        <strain evidence="1 2">JCM 3324</strain>
    </source>
</reference>
<gene>
    <name evidence="1" type="ORF">ACFFR3_35035</name>
</gene>
<proteinExistence type="predicted"/>
<evidence type="ECO:0000313" key="1">
    <source>
        <dbReference type="EMBL" id="MFB9474737.1"/>
    </source>
</evidence>
<organism evidence="1 2">
    <name type="scientific">Nonomuraea salmonea</name>
    <dbReference type="NCBI Taxonomy" id="46181"/>
    <lineage>
        <taxon>Bacteria</taxon>
        <taxon>Bacillati</taxon>
        <taxon>Actinomycetota</taxon>
        <taxon>Actinomycetes</taxon>
        <taxon>Streptosporangiales</taxon>
        <taxon>Streptosporangiaceae</taxon>
        <taxon>Nonomuraea</taxon>
    </lineage>
</organism>
<dbReference type="RefSeq" id="WP_345394137.1">
    <property type="nucleotide sequence ID" value="NZ_BAAAXS010000001.1"/>
</dbReference>
<dbReference type="EMBL" id="JBHMCF010000040">
    <property type="protein sequence ID" value="MFB9474737.1"/>
    <property type="molecule type" value="Genomic_DNA"/>
</dbReference>
<protein>
    <recommendedName>
        <fullName evidence="3">Site-specific integrase</fullName>
    </recommendedName>
</protein>
<comment type="caution">
    <text evidence="1">The sequence shown here is derived from an EMBL/GenBank/DDBJ whole genome shotgun (WGS) entry which is preliminary data.</text>
</comment>
<sequence>MPAAVIKDPLAAEFTLPDGKRWTGRLAGLPNPRLAADLAVGLVQCAHPHGPISAIMTARHYTVTLRQTVRRLTAAGFTGEAADLRRSHLVRFWMEMSHQHELQSRMILRGFDAVTGRLDEQVRLLLEGRPFKTRKRTTPFQPYSDAEWAQLIEYCESQVTDARRRQRKALDWAESGSDPQGVVPRYSETSVSTADLAYLLVQHGPLDRGRLAAHLGWATATVDHTRTGRQLTEIRAQLFPTRDVAFAHQLLFGCYSGIVPDGIADLDLTGIDWAGDGSVLLEYVKGRTGPEGVHLPKKAVRLLERWLEYSALMRSFAGDELRNELWLALRLPGQHDRTPFGRMVPRLGYPAEWARRHGLKADTGADLSLHRSRIRTTYLSLLSRRGWTGRTMIDPNHTAAVEGDHYLSAATSAQQEAIETIITEAQSDVLRKAQPPFVVTDEQMAEVVAALPEAIDGLKLDGGAITELVGGERDVFTATCVDQLASPFAPVGTPCPARPWVCLMCPLALFMPRHAANLLRLKAFFARQFAQMPTAHFIRVFGPYAHRLDSEILPRFSQTILAEAARHVADDDSELPLRPEETTWPTV</sequence>